<dbReference type="GO" id="GO:0009055">
    <property type="term" value="F:electron transfer activity"/>
    <property type="evidence" value="ECO:0007669"/>
    <property type="project" value="InterPro"/>
</dbReference>
<comment type="caution">
    <text evidence="2">The sequence shown here is derived from an EMBL/GenBank/DDBJ whole genome shotgun (WGS) entry which is preliminary data.</text>
</comment>
<dbReference type="Pfam" id="PF12724">
    <property type="entry name" value="Flavodoxin_5"/>
    <property type="match status" value="1"/>
</dbReference>
<feature type="domain" description="Flavodoxin" evidence="1">
    <location>
        <begin position="13"/>
        <end position="142"/>
    </location>
</feature>
<dbReference type="GO" id="GO:0070819">
    <property type="term" value="F:menaquinone-dependent protoporphyrinogen oxidase activity"/>
    <property type="evidence" value="ECO:0007669"/>
    <property type="project" value="TreeGrafter"/>
</dbReference>
<accession>A0A267MI37</accession>
<proteinExistence type="predicted"/>
<sequence>MKGLQVVNLKSALIIYESRYGTTKDVARNLSYIIKNAHICKASEFHNNNRDYDLVIIGAPVYYDNLDERIYKFIEDNILWLKTKDIMVFCTCMSLENKHIYLKKIYNMLNKNIINTKALGGKIIINNLDKLDYYRMKNFTRINEMALNDMDNYDLKKIVEYGQYIKKIMNNELIEHEVR</sequence>
<dbReference type="PROSITE" id="PS00201">
    <property type="entry name" value="FLAVODOXIN"/>
    <property type="match status" value="1"/>
</dbReference>
<dbReference type="Gene3D" id="3.40.50.360">
    <property type="match status" value="1"/>
</dbReference>
<evidence type="ECO:0000259" key="1">
    <source>
        <dbReference type="Pfam" id="PF12724"/>
    </source>
</evidence>
<evidence type="ECO:0000313" key="3">
    <source>
        <dbReference type="Proteomes" id="UP000216024"/>
    </source>
</evidence>
<dbReference type="InterPro" id="IPR026816">
    <property type="entry name" value="Flavodoxin_dom"/>
</dbReference>
<dbReference type="SUPFAM" id="SSF52218">
    <property type="entry name" value="Flavoproteins"/>
    <property type="match status" value="1"/>
</dbReference>
<name>A0A267MI37_9FIRM</name>
<evidence type="ECO:0000313" key="2">
    <source>
        <dbReference type="EMBL" id="PAB59239.1"/>
    </source>
</evidence>
<keyword evidence="3" id="KW-1185">Reference proteome</keyword>
<organism evidence="2 3">
    <name type="scientific">Anaeromicrobium sediminis</name>
    <dbReference type="NCBI Taxonomy" id="1478221"/>
    <lineage>
        <taxon>Bacteria</taxon>
        <taxon>Bacillati</taxon>
        <taxon>Bacillota</taxon>
        <taxon>Clostridia</taxon>
        <taxon>Peptostreptococcales</taxon>
        <taxon>Thermotaleaceae</taxon>
        <taxon>Anaeromicrobium</taxon>
    </lineage>
</organism>
<dbReference type="OrthoDB" id="3255142at2"/>
<dbReference type="EMBL" id="NIBG01000009">
    <property type="protein sequence ID" value="PAB59239.1"/>
    <property type="molecule type" value="Genomic_DNA"/>
</dbReference>
<protein>
    <recommendedName>
        <fullName evidence="1">Flavodoxin domain-containing protein</fullName>
    </recommendedName>
</protein>
<dbReference type="AlphaFoldDB" id="A0A267MI37"/>
<gene>
    <name evidence="2" type="ORF">CCE28_12030</name>
</gene>
<dbReference type="PANTHER" id="PTHR38030">
    <property type="entry name" value="PROTOPORPHYRINOGEN IX DEHYDROGENASE [MENAQUINONE]"/>
    <property type="match status" value="1"/>
</dbReference>
<dbReference type="PANTHER" id="PTHR38030:SF2">
    <property type="entry name" value="PROTOPORPHYRINOGEN IX DEHYDROGENASE [QUINONE]"/>
    <property type="match status" value="1"/>
</dbReference>
<reference evidence="2 3" key="1">
    <citation type="submission" date="2017-06" db="EMBL/GenBank/DDBJ databases">
        <title>Draft genome sequence of anaerobic fermentative bacterium Anaeromicrobium sediminis DY2726D isolated from West Pacific Ocean sediments.</title>
        <authorList>
            <person name="Zeng X."/>
        </authorList>
    </citation>
    <scope>NUCLEOTIDE SEQUENCE [LARGE SCALE GENOMIC DNA]</scope>
    <source>
        <strain evidence="2 3">DY2726D</strain>
    </source>
</reference>
<dbReference type="Proteomes" id="UP000216024">
    <property type="component" value="Unassembled WGS sequence"/>
</dbReference>
<dbReference type="GO" id="GO:0006783">
    <property type="term" value="P:heme biosynthetic process"/>
    <property type="evidence" value="ECO:0007669"/>
    <property type="project" value="TreeGrafter"/>
</dbReference>
<dbReference type="InterPro" id="IPR001226">
    <property type="entry name" value="Flavodoxin_CS"/>
</dbReference>
<dbReference type="InterPro" id="IPR029039">
    <property type="entry name" value="Flavoprotein-like_sf"/>
</dbReference>
<dbReference type="GO" id="GO:0010181">
    <property type="term" value="F:FMN binding"/>
    <property type="evidence" value="ECO:0007669"/>
    <property type="project" value="InterPro"/>
</dbReference>
<dbReference type="InterPro" id="IPR052200">
    <property type="entry name" value="Protoporphyrinogen_IX_DH"/>
</dbReference>